<evidence type="ECO:0000256" key="2">
    <source>
        <dbReference type="ARBA" id="ARBA00022448"/>
    </source>
</evidence>
<evidence type="ECO:0000259" key="5">
    <source>
        <dbReference type="PROSITE" id="PS50893"/>
    </source>
</evidence>
<evidence type="ECO:0000256" key="1">
    <source>
        <dbReference type="ARBA" id="ARBA00005417"/>
    </source>
</evidence>
<dbReference type="PANTHER" id="PTHR42798">
    <property type="entry name" value="LIPOPROTEIN-RELEASING SYSTEM ATP-BINDING PROTEIN LOLD"/>
    <property type="match status" value="1"/>
</dbReference>
<proteinExistence type="inferred from homology"/>
<dbReference type="InterPro" id="IPR017871">
    <property type="entry name" value="ABC_transporter-like_CS"/>
</dbReference>
<evidence type="ECO:0000256" key="4">
    <source>
        <dbReference type="ARBA" id="ARBA00022840"/>
    </source>
</evidence>
<keyword evidence="2" id="KW-0813">Transport</keyword>
<dbReference type="InterPro" id="IPR003439">
    <property type="entry name" value="ABC_transporter-like_ATP-bd"/>
</dbReference>
<dbReference type="SUPFAM" id="SSF52540">
    <property type="entry name" value="P-loop containing nucleoside triphosphate hydrolases"/>
    <property type="match status" value="1"/>
</dbReference>
<dbReference type="SMART" id="SM00382">
    <property type="entry name" value="AAA"/>
    <property type="match status" value="1"/>
</dbReference>
<keyword evidence="4 6" id="KW-0067">ATP-binding</keyword>
<dbReference type="InterPro" id="IPR017911">
    <property type="entry name" value="MacB-like_ATP-bd"/>
</dbReference>
<dbReference type="EMBL" id="JAMTCD010000002">
    <property type="protein sequence ID" value="MCT7940737.1"/>
    <property type="molecule type" value="Genomic_DNA"/>
</dbReference>
<feature type="domain" description="ABC transporter" evidence="5">
    <location>
        <begin position="5"/>
        <end position="238"/>
    </location>
</feature>
<dbReference type="RefSeq" id="WP_261297174.1">
    <property type="nucleotide sequence ID" value="NZ_JAMTCD010000002.1"/>
</dbReference>
<comment type="caution">
    <text evidence="6">The sequence shown here is derived from an EMBL/GenBank/DDBJ whole genome shotgun (WGS) entry which is preliminary data.</text>
</comment>
<gene>
    <name evidence="6" type="ORF">NE535_02820</name>
</gene>
<dbReference type="PROSITE" id="PS00211">
    <property type="entry name" value="ABC_TRANSPORTER_1"/>
    <property type="match status" value="1"/>
</dbReference>
<dbReference type="InterPro" id="IPR003593">
    <property type="entry name" value="AAA+_ATPase"/>
</dbReference>
<accession>A0A9X2WKS5</accession>
<protein>
    <submittedName>
        <fullName evidence="6">ABC transporter ATP-binding protein</fullName>
    </submittedName>
</protein>
<keyword evidence="7" id="KW-1185">Reference proteome</keyword>
<keyword evidence="3" id="KW-0547">Nucleotide-binding</keyword>
<sequence length="238" mass="26136">MSIIVALKNINKGFKDGSTFHQVLDDVSLSLHQGQTVALTGPSGSGKSTLLNIIAGFEHLDSGQLLLPSATNTLASIHLDDTSPWQDQHWSRFRRQSLGVVFQQFNLLTPLNVKDNISFSLSLNQQAWSPWCDDLCEQLGIVELLSRPVETLSGGQQQRVAIARALAHKPQLLLADEPTGNLDEQAGMQVMALLTDLAKQSNTCILMVTHSDQCAAFMQTRWHLQQGHIIETHVHASA</sequence>
<comment type="similarity">
    <text evidence="1">Belongs to the ABC transporter superfamily.</text>
</comment>
<dbReference type="PROSITE" id="PS50893">
    <property type="entry name" value="ABC_TRANSPORTER_2"/>
    <property type="match status" value="1"/>
</dbReference>
<dbReference type="InterPro" id="IPR027417">
    <property type="entry name" value="P-loop_NTPase"/>
</dbReference>
<organism evidence="6 7">
    <name type="scientific">Shewanella holmiensis</name>
    <dbReference type="NCBI Taxonomy" id="2952222"/>
    <lineage>
        <taxon>Bacteria</taxon>
        <taxon>Pseudomonadati</taxon>
        <taxon>Pseudomonadota</taxon>
        <taxon>Gammaproteobacteria</taxon>
        <taxon>Alteromonadales</taxon>
        <taxon>Shewanellaceae</taxon>
        <taxon>Shewanella</taxon>
    </lineage>
</organism>
<name>A0A9X2WKS5_9GAMM</name>
<dbReference type="AlphaFoldDB" id="A0A9X2WKS5"/>
<evidence type="ECO:0000313" key="6">
    <source>
        <dbReference type="EMBL" id="MCT7940737.1"/>
    </source>
</evidence>
<evidence type="ECO:0000313" key="7">
    <source>
        <dbReference type="Proteomes" id="UP001155546"/>
    </source>
</evidence>
<dbReference type="PANTHER" id="PTHR42798:SF7">
    <property type="entry name" value="ALPHA-D-RIBOSE 1-METHYLPHOSPHONATE 5-TRIPHOSPHATE SYNTHASE SUBUNIT PHNL"/>
    <property type="match status" value="1"/>
</dbReference>
<dbReference type="GO" id="GO:0016887">
    <property type="term" value="F:ATP hydrolysis activity"/>
    <property type="evidence" value="ECO:0007669"/>
    <property type="project" value="InterPro"/>
</dbReference>
<reference evidence="6" key="1">
    <citation type="journal article" date="2023" name="Int. J. Syst. Evol. Microbiol.">
        <title>&lt;i&gt;Shewanella septentrionalis&lt;/i&gt; sp. nov. and &lt;i&gt;Shewanella holmiensis&lt;/i&gt; sp. nov., isolated from Baltic Sea water and sediments.</title>
        <authorList>
            <person name="Martin-Rodriguez A.J."/>
            <person name="Thorell K."/>
            <person name="Joffre E."/>
            <person name="Jensie-Markopoulos S."/>
            <person name="Moore E.R.B."/>
            <person name="Sjoling A."/>
        </authorList>
    </citation>
    <scope>NUCLEOTIDE SEQUENCE</scope>
    <source>
        <strain evidence="6">SP1S2-7</strain>
    </source>
</reference>
<dbReference type="Pfam" id="PF00005">
    <property type="entry name" value="ABC_tran"/>
    <property type="match status" value="1"/>
</dbReference>
<dbReference type="Proteomes" id="UP001155546">
    <property type="component" value="Unassembled WGS sequence"/>
</dbReference>
<dbReference type="Gene3D" id="3.40.50.300">
    <property type="entry name" value="P-loop containing nucleotide triphosphate hydrolases"/>
    <property type="match status" value="1"/>
</dbReference>
<evidence type="ECO:0000256" key="3">
    <source>
        <dbReference type="ARBA" id="ARBA00022741"/>
    </source>
</evidence>
<dbReference type="GO" id="GO:0005524">
    <property type="term" value="F:ATP binding"/>
    <property type="evidence" value="ECO:0007669"/>
    <property type="project" value="UniProtKB-KW"/>
</dbReference>
<dbReference type="CDD" id="cd03255">
    <property type="entry name" value="ABC_MJ0796_LolCDE_FtsE"/>
    <property type="match status" value="1"/>
</dbReference>